<dbReference type="SMART" id="SM00481">
    <property type="entry name" value="POLIIIAc"/>
    <property type="match status" value="1"/>
</dbReference>
<dbReference type="NCBIfam" id="TIGR00594">
    <property type="entry name" value="polc"/>
    <property type="match status" value="1"/>
</dbReference>
<evidence type="ECO:0000313" key="10">
    <source>
        <dbReference type="EMBL" id="WZL75253.1"/>
    </source>
</evidence>
<dbReference type="Pfam" id="PF17657">
    <property type="entry name" value="DNA_pol3_finger"/>
    <property type="match status" value="1"/>
</dbReference>
<dbReference type="InterPro" id="IPR004013">
    <property type="entry name" value="PHP_dom"/>
</dbReference>
<evidence type="ECO:0000259" key="9">
    <source>
        <dbReference type="SMART" id="SM00481"/>
    </source>
</evidence>
<comment type="catalytic activity">
    <reaction evidence="8">
        <text>DNA(n) + a 2'-deoxyribonucleoside 5'-triphosphate = DNA(n+1) + diphosphate</text>
        <dbReference type="Rhea" id="RHEA:22508"/>
        <dbReference type="Rhea" id="RHEA-COMP:17339"/>
        <dbReference type="Rhea" id="RHEA-COMP:17340"/>
        <dbReference type="ChEBI" id="CHEBI:33019"/>
        <dbReference type="ChEBI" id="CHEBI:61560"/>
        <dbReference type="ChEBI" id="CHEBI:173112"/>
        <dbReference type="EC" id="2.7.7.7"/>
    </reaction>
</comment>
<dbReference type="CDD" id="cd12113">
    <property type="entry name" value="PHP_PolIIIA_DnaE3"/>
    <property type="match status" value="1"/>
</dbReference>
<keyword evidence="5 10" id="KW-0548">Nucleotidyltransferase</keyword>
<dbReference type="InterPro" id="IPR041931">
    <property type="entry name" value="DNA_pol3_alpha_thumb_dom"/>
</dbReference>
<sequence>MKFVHLHVHSEYSLLDGAIRIDDLLDKVQQNDMEAVALTDHGVMYGIVEFYKKAKSRGIKPIIGCEVYVAPGSRFEKTALKGSEPAYHLVLIAKNQEGYRNLVELVSKAYLEGFYYKPRVDKTLLREHSRGLFALSACLAGEIPRAILSGELQKATQIALEYQEIFGKGNFFLELQENLIPEQKVVNQALLEISRKQGIPLIATNDAHYLEAADAAVHDVILAIQTATTLEDPKRLRFPTQQFYLKTKEEMIKSFQNIPDALENTLLIATESNVELELGKTLLPDFKPPQGFDLHGYLRHLCLEGLKKRYGDPPPEVAQKQLEYELKIIHDMGYTAYFLIVWDFINFARQKGIMVGPGRGSAAGSIVAYTLGITNIDPLRYGLLFERFLNPERVSMPDIDIDFCFERRDEVIRYVAEKYGSTNVAQIITFGRMMARQAIRDVGRALGWSYGDVDKIAKLIPGGPGVTLERALKENSQLRKLWEDNAQTRKLLEIALKVEGLCRHASVHAAGVVISDKPLTYYVPLQKMNGQEIVTQFDMDSLQELGLLKMDFLGLRTLTVIERTLNIVKKTQQEEIDLDNIPLDDPQTLELLARGETTGVFQLESSGMKELLKKLKPEGIEDLIALLALYRPGPLGSGMVDDFIQRKHGKVKIEYPHPHLREILQETYGVILYQEQVMKIASHMAGFTLGEADILRRAMGKKKPEVMKEQREKFIEGARKRGYDPKIAAEIFDLIEYFAGYGFNKSHSAAYALISYQTAYLKAHYPTEYLTACLTSVASDTDKVAKFITECKNLGIKVLPPDINESLANFTVVGEKKIRFGLAAIKNVGENAVEEILSHREESKYRSIFDFLQRVDNRIVNKRVLESLIKAGAFDSLHPNRAQLLDSLEDLIKHYTQSKKKDSKRQISLFGNDQHDAENPEHLLKEPRELEHQEILRMEKETLGLYVSDHPVSKILSQYPHLNFLSIEDAKLLNDKVNVRLVGVVTAIRKIVTKKGQDMLFVTLEDESGAIEAIVFPNLVEQFQENFAVNNVLCVEGKIDSMDNSDNKIIAERLISLDELSQEAYPSIFIELETSKDIRRTIHYLKDCLSRFPGKHPVVLNLAEREKKWSIELGKNFRVAWNEDLISALEGVVDKNQIWITG</sequence>
<evidence type="ECO:0000256" key="5">
    <source>
        <dbReference type="ARBA" id="ARBA00022695"/>
    </source>
</evidence>
<evidence type="ECO:0000256" key="2">
    <source>
        <dbReference type="ARBA" id="ARBA00012417"/>
    </source>
</evidence>
<feature type="domain" description="Polymerase/histidinol phosphatase N-terminal" evidence="9">
    <location>
        <begin position="4"/>
        <end position="71"/>
    </location>
</feature>
<dbReference type="EMBL" id="CP121689">
    <property type="protein sequence ID" value="WZL75253.1"/>
    <property type="molecule type" value="Genomic_DNA"/>
</dbReference>
<dbReference type="Pfam" id="PF02811">
    <property type="entry name" value="PHP"/>
    <property type="match status" value="1"/>
</dbReference>
<dbReference type="PANTHER" id="PTHR32294">
    <property type="entry name" value="DNA POLYMERASE III SUBUNIT ALPHA"/>
    <property type="match status" value="1"/>
</dbReference>
<evidence type="ECO:0000256" key="3">
    <source>
        <dbReference type="ARBA" id="ARBA00019114"/>
    </source>
</evidence>
<dbReference type="SUPFAM" id="SSF89550">
    <property type="entry name" value="PHP domain-like"/>
    <property type="match status" value="1"/>
</dbReference>
<dbReference type="NCBIfam" id="NF004226">
    <property type="entry name" value="PRK05673.1"/>
    <property type="match status" value="1"/>
</dbReference>
<dbReference type="InterPro" id="IPR004365">
    <property type="entry name" value="NA-bd_OB_tRNA"/>
</dbReference>
<dbReference type="SUPFAM" id="SSF50249">
    <property type="entry name" value="Nucleic acid-binding proteins"/>
    <property type="match status" value="1"/>
</dbReference>
<proteinExistence type="predicted"/>
<keyword evidence="11" id="KW-1185">Reference proteome</keyword>
<gene>
    <name evidence="10" type="ORF">QBE54_06520</name>
</gene>
<dbReference type="GO" id="GO:0003887">
    <property type="term" value="F:DNA-directed DNA polymerase activity"/>
    <property type="evidence" value="ECO:0007669"/>
    <property type="project" value="UniProtKB-EC"/>
</dbReference>
<keyword evidence="7" id="KW-0239">DNA-directed DNA polymerase</keyword>
<comment type="subcellular location">
    <subcellularLocation>
        <location evidence="1">Cytoplasm</location>
    </subcellularLocation>
</comment>
<dbReference type="InterPro" id="IPR011708">
    <property type="entry name" value="DNA_pol3_alpha_NTPase_dom"/>
</dbReference>
<dbReference type="Gene3D" id="3.20.20.140">
    <property type="entry name" value="Metal-dependent hydrolases"/>
    <property type="match status" value="1"/>
</dbReference>
<keyword evidence="4 10" id="KW-0808">Transferase</keyword>
<dbReference type="InterPro" id="IPR029460">
    <property type="entry name" value="DNAPol_HHH"/>
</dbReference>
<dbReference type="Proteomes" id="UP001461341">
    <property type="component" value="Chromosome"/>
</dbReference>
<protein>
    <recommendedName>
        <fullName evidence="3">DNA polymerase III subunit alpha</fullName>
        <ecNumber evidence="2">2.7.7.7</ecNumber>
    </recommendedName>
</protein>
<evidence type="ECO:0000256" key="8">
    <source>
        <dbReference type="ARBA" id="ARBA00049244"/>
    </source>
</evidence>
<dbReference type="InterPro" id="IPR016195">
    <property type="entry name" value="Pol/histidinol_Pase-like"/>
</dbReference>
<dbReference type="Gene3D" id="2.40.50.140">
    <property type="entry name" value="Nucleic acid-binding proteins"/>
    <property type="match status" value="1"/>
</dbReference>
<organism evidence="10 11">
    <name type="scientific">Thermatribacter velox</name>
    <dbReference type="NCBI Taxonomy" id="3039681"/>
    <lineage>
        <taxon>Bacteria</taxon>
        <taxon>Pseudomonadati</taxon>
        <taxon>Atribacterota</taxon>
        <taxon>Atribacteria</taxon>
        <taxon>Atribacterales</taxon>
        <taxon>Thermatribacteraceae</taxon>
        <taxon>Thermatribacter</taxon>
    </lineage>
</organism>
<evidence type="ECO:0000256" key="7">
    <source>
        <dbReference type="ARBA" id="ARBA00022932"/>
    </source>
</evidence>
<dbReference type="RefSeq" id="WP_369017399.1">
    <property type="nucleotide sequence ID" value="NZ_CP121689.1"/>
</dbReference>
<keyword evidence="6" id="KW-0235">DNA replication</keyword>
<dbReference type="NCBIfam" id="NF005298">
    <property type="entry name" value="PRK06826.1"/>
    <property type="match status" value="1"/>
</dbReference>
<evidence type="ECO:0000256" key="6">
    <source>
        <dbReference type="ARBA" id="ARBA00022705"/>
    </source>
</evidence>
<name>A0ABZ2YAB0_9BACT</name>
<evidence type="ECO:0000313" key="11">
    <source>
        <dbReference type="Proteomes" id="UP001461341"/>
    </source>
</evidence>
<evidence type="ECO:0000256" key="1">
    <source>
        <dbReference type="ARBA" id="ARBA00004496"/>
    </source>
</evidence>
<dbReference type="InterPro" id="IPR004805">
    <property type="entry name" value="DnaE2/DnaE/PolC"/>
</dbReference>
<dbReference type="CDD" id="cd04485">
    <property type="entry name" value="DnaE_OBF"/>
    <property type="match status" value="1"/>
</dbReference>
<dbReference type="InterPro" id="IPR012340">
    <property type="entry name" value="NA-bd_OB-fold"/>
</dbReference>
<dbReference type="InterPro" id="IPR040982">
    <property type="entry name" value="DNA_pol3_finger"/>
</dbReference>
<dbReference type="Pfam" id="PF14579">
    <property type="entry name" value="HHH_6"/>
    <property type="match status" value="1"/>
</dbReference>
<evidence type="ECO:0000256" key="4">
    <source>
        <dbReference type="ARBA" id="ARBA00022679"/>
    </source>
</evidence>
<dbReference type="PANTHER" id="PTHR32294:SF0">
    <property type="entry name" value="DNA POLYMERASE III SUBUNIT ALPHA"/>
    <property type="match status" value="1"/>
</dbReference>
<dbReference type="Gene3D" id="1.10.10.1600">
    <property type="entry name" value="Bacterial DNA polymerase III alpha subunit, thumb domain"/>
    <property type="match status" value="1"/>
</dbReference>
<dbReference type="Pfam" id="PF07733">
    <property type="entry name" value="DNA_pol3_alpha"/>
    <property type="match status" value="1"/>
</dbReference>
<reference evidence="10 11" key="1">
    <citation type="submission" date="2023-03" db="EMBL/GenBank/DDBJ databases">
        <title>Novel Species.</title>
        <authorList>
            <person name="Ma S."/>
        </authorList>
    </citation>
    <scope>NUCLEOTIDE SEQUENCE [LARGE SCALE GENOMIC DNA]</scope>
    <source>
        <strain evidence="10 11">B11</strain>
    </source>
</reference>
<dbReference type="Gene3D" id="1.10.150.870">
    <property type="match status" value="1"/>
</dbReference>
<dbReference type="Pfam" id="PF01336">
    <property type="entry name" value="tRNA_anti-codon"/>
    <property type="match status" value="1"/>
</dbReference>
<accession>A0ABZ2YAB0</accession>
<dbReference type="InterPro" id="IPR003141">
    <property type="entry name" value="Pol/His_phosphatase_N"/>
</dbReference>
<dbReference type="EC" id="2.7.7.7" evidence="2"/>